<dbReference type="Gene3D" id="1.20.1070.10">
    <property type="entry name" value="Rhodopsin 7-helix transmembrane proteins"/>
    <property type="match status" value="1"/>
</dbReference>
<evidence type="ECO:0000259" key="6">
    <source>
        <dbReference type="PROSITE" id="PS50262"/>
    </source>
</evidence>
<sequence length="367" mass="41039">MSRPPLIPSVIRLQLEVFVERTPPPMSFIVMGNSGDFMITNSVCLYVDIFLLVICILQILANFVVLFVWCTSKRLLRNDSLILLVSLAFIDFVYAVLQFPYLIILIAGAKPDDVPFNYNPWIIVPLGGPSAALMKSGCTITTAIAIDRVLALYFPVQYYKQSKRYWSIAAFIFALFLAFIDWLILQLTVTIVPVPGCSSFGCFTNTVFRAYWGLSNMMMNLFSCLLTVVIVYHLFKKSPKVSKAAEVERNNRSKIDRSANRVALYILLVSALIGVVPGCLNGVGTIVSFPLLAEVSFFVGTCATLSGLSHAFIFAMAHREIKRAIVKNVFRLETGDRFTTRVDPSSVAVGVRRYSKTNINQRKQCYT</sequence>
<accession>A0ABR1C3B3</accession>
<dbReference type="SUPFAM" id="SSF81321">
    <property type="entry name" value="Family A G protein-coupled receptor-like"/>
    <property type="match status" value="1"/>
</dbReference>
<dbReference type="InterPro" id="IPR000276">
    <property type="entry name" value="GPCR_Rhodpsn"/>
</dbReference>
<feature type="transmembrane region" description="Helical" evidence="5">
    <location>
        <begin position="45"/>
        <end position="69"/>
    </location>
</feature>
<dbReference type="CDD" id="cd00637">
    <property type="entry name" value="7tm_classA_rhodopsin-like"/>
    <property type="match status" value="1"/>
</dbReference>
<reference evidence="7 8" key="1">
    <citation type="submission" date="2023-08" db="EMBL/GenBank/DDBJ databases">
        <title>A Necator americanus chromosomal reference genome.</title>
        <authorList>
            <person name="Ilik V."/>
            <person name="Petrzelkova K.J."/>
            <person name="Pardy F."/>
            <person name="Fuh T."/>
            <person name="Niatou-Singa F.S."/>
            <person name="Gouil Q."/>
            <person name="Baker L."/>
            <person name="Ritchie M.E."/>
            <person name="Jex A.R."/>
            <person name="Gazzola D."/>
            <person name="Li H."/>
            <person name="Toshio Fujiwara R."/>
            <person name="Zhan B."/>
            <person name="Aroian R.V."/>
            <person name="Pafco B."/>
            <person name="Schwarz E.M."/>
        </authorList>
    </citation>
    <scope>NUCLEOTIDE SEQUENCE [LARGE SCALE GENOMIC DNA]</scope>
    <source>
        <strain evidence="7 8">Aroian</strain>
        <tissue evidence="7">Whole animal</tissue>
    </source>
</reference>
<feature type="transmembrane region" description="Helical" evidence="5">
    <location>
        <begin position="165"/>
        <end position="185"/>
    </location>
</feature>
<dbReference type="EMBL" id="JAVFWL010000002">
    <property type="protein sequence ID" value="KAK6732655.1"/>
    <property type="molecule type" value="Genomic_DNA"/>
</dbReference>
<evidence type="ECO:0000256" key="5">
    <source>
        <dbReference type="SAM" id="Phobius"/>
    </source>
</evidence>
<dbReference type="InterPro" id="IPR017452">
    <property type="entry name" value="GPCR_Rhodpsn_7TM"/>
</dbReference>
<organism evidence="7 8">
    <name type="scientific">Necator americanus</name>
    <name type="common">Human hookworm</name>
    <dbReference type="NCBI Taxonomy" id="51031"/>
    <lineage>
        <taxon>Eukaryota</taxon>
        <taxon>Metazoa</taxon>
        <taxon>Ecdysozoa</taxon>
        <taxon>Nematoda</taxon>
        <taxon>Chromadorea</taxon>
        <taxon>Rhabditida</taxon>
        <taxon>Rhabditina</taxon>
        <taxon>Rhabditomorpha</taxon>
        <taxon>Strongyloidea</taxon>
        <taxon>Ancylostomatidae</taxon>
        <taxon>Bunostominae</taxon>
        <taxon>Necator</taxon>
    </lineage>
</organism>
<keyword evidence="2 5" id="KW-0812">Transmembrane</keyword>
<proteinExistence type="predicted"/>
<dbReference type="SMART" id="SM01381">
    <property type="entry name" value="7TM_GPCR_Srsx"/>
    <property type="match status" value="1"/>
</dbReference>
<name>A0ABR1C3B3_NECAM</name>
<comment type="caution">
    <text evidence="7">The sequence shown here is derived from an EMBL/GenBank/DDBJ whole genome shotgun (WGS) entry which is preliminary data.</text>
</comment>
<keyword evidence="8" id="KW-1185">Reference proteome</keyword>
<evidence type="ECO:0000256" key="2">
    <source>
        <dbReference type="ARBA" id="ARBA00022692"/>
    </source>
</evidence>
<evidence type="ECO:0000313" key="8">
    <source>
        <dbReference type="Proteomes" id="UP001303046"/>
    </source>
</evidence>
<gene>
    <name evidence="7" type="primary">Necator_chrII.g4595</name>
    <name evidence="7" type="ORF">RB195_016803</name>
</gene>
<feature type="transmembrane region" description="Helical" evidence="5">
    <location>
        <begin position="217"/>
        <end position="235"/>
    </location>
</feature>
<comment type="subcellular location">
    <subcellularLocation>
        <location evidence="1">Membrane</location>
    </subcellularLocation>
</comment>
<keyword evidence="4 5" id="KW-0472">Membrane</keyword>
<dbReference type="Pfam" id="PF10316">
    <property type="entry name" value="7TM_GPCR_Srbc"/>
    <property type="match status" value="1"/>
</dbReference>
<feature type="transmembrane region" description="Helical" evidence="5">
    <location>
        <begin position="262"/>
        <end position="289"/>
    </location>
</feature>
<evidence type="ECO:0000256" key="4">
    <source>
        <dbReference type="ARBA" id="ARBA00023136"/>
    </source>
</evidence>
<dbReference type="InterPro" id="IPR019420">
    <property type="entry name" value="7TM_GPCR_serpentine_rcpt_Srbc"/>
</dbReference>
<feature type="transmembrane region" description="Helical" evidence="5">
    <location>
        <begin position="295"/>
        <end position="317"/>
    </location>
</feature>
<protein>
    <recommendedName>
        <fullName evidence="6">G-protein coupled receptors family 1 profile domain-containing protein</fullName>
    </recommendedName>
</protein>
<dbReference type="PANTHER" id="PTHR46955">
    <property type="entry name" value="PROTEIN CBG01349-RELATED"/>
    <property type="match status" value="1"/>
</dbReference>
<evidence type="ECO:0000313" key="7">
    <source>
        <dbReference type="EMBL" id="KAK6732655.1"/>
    </source>
</evidence>
<dbReference type="Proteomes" id="UP001303046">
    <property type="component" value="Unassembled WGS sequence"/>
</dbReference>
<dbReference type="InterPro" id="IPR052322">
    <property type="entry name" value="Mito_rRNA_Mtase_NSUN4"/>
</dbReference>
<evidence type="ECO:0000256" key="3">
    <source>
        <dbReference type="ARBA" id="ARBA00022989"/>
    </source>
</evidence>
<dbReference type="PANTHER" id="PTHR46955:SF3">
    <property type="entry name" value="G_PROTEIN_RECEP_F1_2 DOMAIN-CONTAINING PROTEIN"/>
    <property type="match status" value="1"/>
</dbReference>
<keyword evidence="3 5" id="KW-1133">Transmembrane helix</keyword>
<evidence type="ECO:0000256" key="1">
    <source>
        <dbReference type="ARBA" id="ARBA00004370"/>
    </source>
</evidence>
<feature type="domain" description="G-protein coupled receptors family 1 profile" evidence="6">
    <location>
        <begin position="61"/>
        <end position="272"/>
    </location>
</feature>
<feature type="transmembrane region" description="Helical" evidence="5">
    <location>
        <begin position="129"/>
        <end position="153"/>
    </location>
</feature>
<feature type="transmembrane region" description="Helical" evidence="5">
    <location>
        <begin position="81"/>
        <end position="109"/>
    </location>
</feature>
<dbReference type="PROSITE" id="PS50262">
    <property type="entry name" value="G_PROTEIN_RECEP_F1_2"/>
    <property type="match status" value="1"/>
</dbReference>